<dbReference type="PRINTS" id="PR00261">
    <property type="entry name" value="LDLRECEPTOR"/>
</dbReference>
<feature type="domain" description="MAM" evidence="5">
    <location>
        <begin position="747"/>
        <end position="909"/>
    </location>
</feature>
<keyword evidence="4" id="KW-1133">Transmembrane helix</keyword>
<dbReference type="Gene3D" id="4.10.400.10">
    <property type="entry name" value="Low-density Lipoprotein Receptor"/>
    <property type="match status" value="3"/>
</dbReference>
<feature type="region of interest" description="Disordered" evidence="3">
    <location>
        <begin position="1062"/>
        <end position="1098"/>
    </location>
</feature>
<dbReference type="InterPro" id="IPR023415">
    <property type="entry name" value="LDLR_class-A_CS"/>
</dbReference>
<dbReference type="InterPro" id="IPR013320">
    <property type="entry name" value="ConA-like_dom_sf"/>
</dbReference>
<dbReference type="AlphaFoldDB" id="A0A8B7YT95"/>
<dbReference type="GeneID" id="110982435"/>
<feature type="region of interest" description="Disordered" evidence="3">
    <location>
        <begin position="962"/>
        <end position="985"/>
    </location>
</feature>
<dbReference type="PROSITE" id="PS50060">
    <property type="entry name" value="MAM_2"/>
    <property type="match status" value="5"/>
</dbReference>
<feature type="disulfide bond" evidence="2">
    <location>
        <begin position="510"/>
        <end position="528"/>
    </location>
</feature>
<evidence type="ECO:0000259" key="5">
    <source>
        <dbReference type="PROSITE" id="PS50060"/>
    </source>
</evidence>
<dbReference type="InterPro" id="IPR051560">
    <property type="entry name" value="MAM_domain-containing"/>
</dbReference>
<keyword evidence="6" id="KW-1185">Reference proteome</keyword>
<dbReference type="InterPro" id="IPR000998">
    <property type="entry name" value="MAM_dom"/>
</dbReference>
<dbReference type="SUPFAM" id="SSF57424">
    <property type="entry name" value="LDL receptor-like module"/>
    <property type="match status" value="4"/>
</dbReference>
<evidence type="ECO:0000256" key="1">
    <source>
        <dbReference type="ARBA" id="ARBA00023157"/>
    </source>
</evidence>
<feature type="disulfide bond" evidence="2">
    <location>
        <begin position="308"/>
        <end position="323"/>
    </location>
</feature>
<feature type="domain" description="MAM" evidence="5">
    <location>
        <begin position="1"/>
        <end position="77"/>
    </location>
</feature>
<feature type="transmembrane region" description="Helical" evidence="4">
    <location>
        <begin position="990"/>
        <end position="1014"/>
    </location>
</feature>
<dbReference type="Pfam" id="PF00629">
    <property type="entry name" value="MAM"/>
    <property type="match status" value="5"/>
</dbReference>
<dbReference type="RefSeq" id="XP_022096509.1">
    <property type="nucleotide sequence ID" value="XM_022240817.1"/>
</dbReference>
<dbReference type="PROSITE" id="PS01209">
    <property type="entry name" value="LDLRA_1"/>
    <property type="match status" value="2"/>
</dbReference>
<sequence>MYGSDLGTVRIKTWTETFGVETTLYSRSGHSGDFWERVDIKFDSDKPFQVILEGMAGDGPLGDIAVDDTSFTPDCKRLTDDFPSVPYKPTISPCGEGKWQCTTSNDCINTTQICDWVSDCPSGDDEQNCGPCDFEDYKICGYTDVSTGEFAWHRHRPTSSETPSQDHTSGSGYTLKADLGFGLFNSPAIVESPLLQPCSVLCTMKFWFVYSSQSLGKMVIRVLDAADPNDNADLWWLPKNESITTWTEAVITIGRRKTAFKLQIEASVTLDDEVSIDDITFENCDLDQDWPCEVQCGNDVCVPEARMCDYSDDCGNSFDEDNCDNFVERCDFENGMCNYNQSSTDDTDWMLDQGTQVGFYDHTTNTLFGSFLYLADKTEGNRADLNSVIFKMPPLDGSCVVRFWYRMYGIGVNKLEVSTRYSIIDAPESLLKLEGSKIDGWQRAEQKITIGARFQLVIEAVTSSAIPPGENIAIDDISFTKACQVDTDQTLPNHIKPTSHPDCGTSQFRCSDGSCIDQALYCDFKPDCPDSSDERLCPSWCTFEDKTLCEWRQVGDFKLSMRSGKTPDDFKGPANDFTGDPDTAPGVYLYTTGSASQNTHKAQLASPTFHTPSTGCTFSLYYHLFGDKFGDLTISYRMEDGTTLLLAKMSDDIGPYNKWDNLEAMVPSCLNAFQILVEVQDQTASANAGIALDELRFINCAYQIPKTCPGMKQCKSGHCYPETAECDFQKDCCDFTDEAAVTCGDYKRCNFDKGLCDWTQATGTTAFAWRISRGKIPNSNTGPTGDHTGSGSYLYAASVPENYGKTANLVSNKYTIAAGDTCKIRFFYFMFGTGIRDLKVLKREYKDSNYKAEVVWSMTGSQENRWLRAEAQVPNGNRVFQIGLQATIGNSPDGNIAVDDVSFTPACKVSGDGLLQPPTTSAPPVSGVTPVTCGKDKFKCSADNKCIPLSAVCDSREQCSDGEDEQNCWNGTSTVPPKETPSPRNDQSNVAIIIISVIGSVFILVLLVIIAFLYSKRVQQTKRFGGLTTEMGLENPAYGADGFGETALTDFTASGYDPGMFAGEGSKKKDKKRKISSVDNPMYGQTPAVLPLDNERDC</sequence>
<reference evidence="7" key="1">
    <citation type="submission" date="2025-08" db="UniProtKB">
        <authorList>
            <consortium name="RefSeq"/>
        </authorList>
    </citation>
    <scope>IDENTIFICATION</scope>
</reference>
<evidence type="ECO:0000256" key="3">
    <source>
        <dbReference type="SAM" id="MobiDB-lite"/>
    </source>
</evidence>
<protein>
    <submittedName>
        <fullName evidence="7">MAM and LDL-receptor class A domain-containing protein 1-like isoform X1</fullName>
    </submittedName>
</protein>
<evidence type="ECO:0000313" key="7">
    <source>
        <dbReference type="RefSeq" id="XP_022096509.1"/>
    </source>
</evidence>
<dbReference type="GO" id="GO:0016020">
    <property type="term" value="C:membrane"/>
    <property type="evidence" value="ECO:0007669"/>
    <property type="project" value="InterPro"/>
</dbReference>
<name>A0A8B7YT95_ACAPL</name>
<dbReference type="SMART" id="SM00137">
    <property type="entry name" value="MAM"/>
    <property type="match status" value="4"/>
</dbReference>
<feature type="domain" description="MAM" evidence="5">
    <location>
        <begin position="130"/>
        <end position="286"/>
    </location>
</feature>
<dbReference type="InterPro" id="IPR036055">
    <property type="entry name" value="LDL_receptor-like_sf"/>
</dbReference>
<evidence type="ECO:0000256" key="4">
    <source>
        <dbReference type="SAM" id="Phobius"/>
    </source>
</evidence>
<dbReference type="PANTHER" id="PTHR23282">
    <property type="entry name" value="APICAL ENDOSOMAL GLYCOPROTEIN PRECURSOR"/>
    <property type="match status" value="1"/>
</dbReference>
<comment type="caution">
    <text evidence="2">Lacks conserved residue(s) required for the propagation of feature annotation.</text>
</comment>
<feature type="domain" description="MAM" evidence="5">
    <location>
        <begin position="328"/>
        <end position="485"/>
    </location>
</feature>
<organism evidence="6 7">
    <name type="scientific">Acanthaster planci</name>
    <name type="common">Crown-of-thorns starfish</name>
    <dbReference type="NCBI Taxonomy" id="133434"/>
    <lineage>
        <taxon>Eukaryota</taxon>
        <taxon>Metazoa</taxon>
        <taxon>Echinodermata</taxon>
        <taxon>Eleutherozoa</taxon>
        <taxon>Asterozoa</taxon>
        <taxon>Asteroidea</taxon>
        <taxon>Valvatacea</taxon>
        <taxon>Valvatida</taxon>
        <taxon>Acanthasteridae</taxon>
        <taxon>Acanthaster</taxon>
    </lineage>
</organism>
<dbReference type="OrthoDB" id="412155at2759"/>
<feature type="disulfide bond" evidence="2">
    <location>
        <begin position="953"/>
        <end position="968"/>
    </location>
</feature>
<accession>A0A8B7YT95</accession>
<feature type="disulfide bond" evidence="2">
    <location>
        <begin position="296"/>
        <end position="314"/>
    </location>
</feature>
<dbReference type="SUPFAM" id="SSF49899">
    <property type="entry name" value="Concanavalin A-like lectins/glucanases"/>
    <property type="match status" value="5"/>
</dbReference>
<evidence type="ECO:0000256" key="2">
    <source>
        <dbReference type="PROSITE-ProRule" id="PRU00124"/>
    </source>
</evidence>
<dbReference type="Gene3D" id="2.60.120.200">
    <property type="match status" value="5"/>
</dbReference>
<dbReference type="Proteomes" id="UP000694845">
    <property type="component" value="Unplaced"/>
</dbReference>
<keyword evidence="4" id="KW-0472">Membrane</keyword>
<keyword evidence="4" id="KW-0812">Transmembrane</keyword>
<dbReference type="Pfam" id="PF00057">
    <property type="entry name" value="Ldl_recept_a"/>
    <property type="match status" value="2"/>
</dbReference>
<proteinExistence type="predicted"/>
<dbReference type="KEGG" id="aplc:110982435"/>
<dbReference type="CDD" id="cd06263">
    <property type="entry name" value="MAM"/>
    <property type="match status" value="3"/>
</dbReference>
<keyword evidence="1 2" id="KW-1015">Disulfide bond</keyword>
<dbReference type="PANTHER" id="PTHR23282:SF101">
    <property type="entry name" value="MAM DOMAIN-CONTAINING PROTEIN"/>
    <property type="match status" value="1"/>
</dbReference>
<feature type="disulfide bond" evidence="2">
    <location>
        <begin position="714"/>
        <end position="732"/>
    </location>
</feature>
<feature type="disulfide bond" evidence="2">
    <location>
        <begin position="503"/>
        <end position="515"/>
    </location>
</feature>
<dbReference type="PROSITE" id="PS50068">
    <property type="entry name" value="LDLRA_2"/>
    <property type="match status" value="5"/>
</dbReference>
<feature type="disulfide bond" evidence="2">
    <location>
        <begin position="522"/>
        <end position="537"/>
    </location>
</feature>
<feature type="disulfide bond" evidence="2">
    <location>
        <begin position="114"/>
        <end position="129"/>
    </location>
</feature>
<evidence type="ECO:0000313" key="6">
    <source>
        <dbReference type="Proteomes" id="UP000694845"/>
    </source>
</evidence>
<gene>
    <name evidence="7" type="primary">LOC110982435</name>
</gene>
<feature type="domain" description="MAM" evidence="5">
    <location>
        <begin position="539"/>
        <end position="702"/>
    </location>
</feature>
<dbReference type="SMART" id="SM00192">
    <property type="entry name" value="LDLa"/>
    <property type="match status" value="5"/>
</dbReference>
<dbReference type="CDD" id="cd00112">
    <property type="entry name" value="LDLa"/>
    <property type="match status" value="5"/>
</dbReference>
<dbReference type="InterPro" id="IPR002172">
    <property type="entry name" value="LDrepeatLR_classA_rpt"/>
</dbReference>